<dbReference type="SUPFAM" id="SSF51569">
    <property type="entry name" value="Aldolase"/>
    <property type="match status" value="1"/>
</dbReference>
<accession>A0ABW3UPV1</accession>
<reference evidence="4" key="1">
    <citation type="journal article" date="2019" name="Int. J. Syst. Evol. Microbiol.">
        <title>The Global Catalogue of Microorganisms (GCM) 10K type strain sequencing project: providing services to taxonomists for standard genome sequencing and annotation.</title>
        <authorList>
            <consortium name="The Broad Institute Genomics Platform"/>
            <consortium name="The Broad Institute Genome Sequencing Center for Infectious Disease"/>
            <person name="Wu L."/>
            <person name="Ma J."/>
        </authorList>
    </citation>
    <scope>NUCLEOTIDE SEQUENCE [LARGE SCALE GENOMIC DNA]</scope>
    <source>
        <strain evidence="4">CCUG 53270</strain>
    </source>
</reference>
<protein>
    <recommendedName>
        <fullName evidence="2">Pyruvate carboxyltransferase domain-containing protein</fullName>
    </recommendedName>
</protein>
<dbReference type="InterPro" id="IPR013785">
    <property type="entry name" value="Aldolase_TIM"/>
</dbReference>
<dbReference type="Pfam" id="PF00682">
    <property type="entry name" value="HMGL-like"/>
    <property type="match status" value="1"/>
</dbReference>
<dbReference type="Proteomes" id="UP001597180">
    <property type="component" value="Unassembled WGS sequence"/>
</dbReference>
<comment type="caution">
    <text evidence="3">The sequence shown here is derived from an EMBL/GenBank/DDBJ whole genome shotgun (WGS) entry which is preliminary data.</text>
</comment>
<organism evidence="3 4">
    <name type="scientific">Paenibacillus vulneris</name>
    <dbReference type="NCBI Taxonomy" id="1133364"/>
    <lineage>
        <taxon>Bacteria</taxon>
        <taxon>Bacillati</taxon>
        <taxon>Bacillota</taxon>
        <taxon>Bacilli</taxon>
        <taxon>Bacillales</taxon>
        <taxon>Paenibacillaceae</taxon>
        <taxon>Paenibacillus</taxon>
    </lineage>
</organism>
<dbReference type="EMBL" id="JBHTLU010000024">
    <property type="protein sequence ID" value="MFD1222362.1"/>
    <property type="molecule type" value="Genomic_DNA"/>
</dbReference>
<name>A0ABW3UPV1_9BACL</name>
<dbReference type="RefSeq" id="WP_079909972.1">
    <property type="nucleotide sequence ID" value="NZ_BAABJG010000008.1"/>
</dbReference>
<dbReference type="CDD" id="cd07947">
    <property type="entry name" value="DRE_TIM_Re_CS"/>
    <property type="match status" value="1"/>
</dbReference>
<dbReference type="PROSITE" id="PS50991">
    <property type="entry name" value="PYR_CT"/>
    <property type="match status" value="1"/>
</dbReference>
<keyword evidence="4" id="KW-1185">Reference proteome</keyword>
<evidence type="ECO:0000259" key="2">
    <source>
        <dbReference type="PROSITE" id="PS50991"/>
    </source>
</evidence>
<dbReference type="Gene3D" id="3.20.20.70">
    <property type="entry name" value="Aldolase class I"/>
    <property type="match status" value="1"/>
</dbReference>
<dbReference type="PANTHER" id="PTHR42880">
    <property type="entry name" value="HOMOCITRATE SYNTHASE"/>
    <property type="match status" value="1"/>
</dbReference>
<evidence type="ECO:0000313" key="3">
    <source>
        <dbReference type="EMBL" id="MFD1222362.1"/>
    </source>
</evidence>
<feature type="domain" description="Pyruvate carboxyltransferase" evidence="2">
    <location>
        <begin position="35"/>
        <end position="304"/>
    </location>
</feature>
<evidence type="ECO:0000313" key="4">
    <source>
        <dbReference type="Proteomes" id="UP001597180"/>
    </source>
</evidence>
<sequence length="433" mass="48738">MKHQPDYFREQFPYSAPPRVLFDGVEVPTAMPEDIFITDTTFRDGQQARPPYTVEQIVTLFDYLHRLSGDKGVIRQSEFFLYSEKDREAAYRCMEKGYRFPEVTAWIRAVKKDFALVKDMGIKETGILTSISDYHIYLKLGLDREKAMMQYLDIVEAALTAGIRPRCHLEDVTRADVYGFVVPFVQRLTELSEQSGIPVKVRLCDTMGYGVSYPGAILPRSVPRLVHALREETGIRSEQLEWHGHNDFYKVMTNAATAWLYGVGGINGTLLGFGERTGNTPIEGLLFEYMGLTGDMSVDTTVITEIADYFERELGYHIPPMTPFVGKQFNVTAAGIHADGVIKNEEIYNIFDTGKLLNRPLGVQVTDKAGAAGVAFWVNKQLGLKGENRLDKKHPSIQAMTAWVADQYKDGRTTSLSDMELLGAAKHFLADLF</sequence>
<proteinExistence type="predicted"/>
<gene>
    <name evidence="3" type="ORF">ACFQ4B_19760</name>
</gene>
<evidence type="ECO:0000256" key="1">
    <source>
        <dbReference type="ARBA" id="ARBA00022679"/>
    </source>
</evidence>
<keyword evidence="1" id="KW-0808">Transferase</keyword>
<dbReference type="InterPro" id="IPR000891">
    <property type="entry name" value="PYR_CT"/>
</dbReference>
<dbReference type="PANTHER" id="PTHR42880:SF1">
    <property type="entry name" value="ISOPROPYLMALATE_HOMOCITRATE_CITRAMALATE SYNTHASE FAMILY PROTEIN"/>
    <property type="match status" value="1"/>
</dbReference>